<feature type="non-terminal residue" evidence="2">
    <location>
        <position position="1"/>
    </location>
</feature>
<protein>
    <recommendedName>
        <fullName evidence="1">Peptidase A1 domain-containing protein</fullName>
    </recommendedName>
</protein>
<organism evidence="2 3">
    <name type="scientific">Papaver atlanticum</name>
    <dbReference type="NCBI Taxonomy" id="357466"/>
    <lineage>
        <taxon>Eukaryota</taxon>
        <taxon>Viridiplantae</taxon>
        <taxon>Streptophyta</taxon>
        <taxon>Embryophyta</taxon>
        <taxon>Tracheophyta</taxon>
        <taxon>Spermatophyta</taxon>
        <taxon>Magnoliopsida</taxon>
        <taxon>Ranunculales</taxon>
        <taxon>Papaveraceae</taxon>
        <taxon>Papaveroideae</taxon>
        <taxon>Papaver</taxon>
    </lineage>
</organism>
<sequence>ENNWCVGFQDNALVAPDRKDMIVLGDLILSNRVLLYDLEIHSLGLAEQNCTSAIITTDEQTGDAYLAAADAIPHGRSPTLSPANSERVTRLLSLASFLCLYTLVAN</sequence>
<dbReference type="InterPro" id="IPR021109">
    <property type="entry name" value="Peptidase_aspartic_dom_sf"/>
</dbReference>
<keyword evidence="3" id="KW-1185">Reference proteome</keyword>
<dbReference type="InterPro" id="IPR033121">
    <property type="entry name" value="PEPTIDASE_A1"/>
</dbReference>
<dbReference type="SUPFAM" id="SSF50630">
    <property type="entry name" value="Acid proteases"/>
    <property type="match status" value="1"/>
</dbReference>
<dbReference type="Proteomes" id="UP001202328">
    <property type="component" value="Unassembled WGS sequence"/>
</dbReference>
<evidence type="ECO:0000259" key="1">
    <source>
        <dbReference type="PROSITE" id="PS51767"/>
    </source>
</evidence>
<evidence type="ECO:0000313" key="3">
    <source>
        <dbReference type="Proteomes" id="UP001202328"/>
    </source>
</evidence>
<dbReference type="PROSITE" id="PS51767">
    <property type="entry name" value="PEPTIDASE_A1"/>
    <property type="match status" value="1"/>
</dbReference>
<dbReference type="Gene3D" id="2.40.70.10">
    <property type="entry name" value="Acid Proteases"/>
    <property type="match status" value="1"/>
</dbReference>
<gene>
    <name evidence="2" type="ORF">MKW98_006428</name>
</gene>
<reference evidence="2" key="1">
    <citation type="submission" date="2022-04" db="EMBL/GenBank/DDBJ databases">
        <title>A functionally conserved STORR gene fusion in Papaver species that diverged 16.8 million years ago.</title>
        <authorList>
            <person name="Catania T."/>
        </authorList>
    </citation>
    <scope>NUCLEOTIDE SEQUENCE</scope>
    <source>
        <strain evidence="2">S-188037</strain>
    </source>
</reference>
<accession>A0AAD4RVH6</accession>
<dbReference type="AlphaFoldDB" id="A0AAD4RVH6"/>
<feature type="domain" description="Peptidase A1" evidence="1">
    <location>
        <begin position="1"/>
        <end position="46"/>
    </location>
</feature>
<name>A0AAD4RVH6_9MAGN</name>
<evidence type="ECO:0000313" key="2">
    <source>
        <dbReference type="EMBL" id="KAI3833329.1"/>
    </source>
</evidence>
<dbReference type="EMBL" id="JAJJMB010017971">
    <property type="protein sequence ID" value="KAI3833329.1"/>
    <property type="molecule type" value="Genomic_DNA"/>
</dbReference>
<comment type="caution">
    <text evidence="2">The sequence shown here is derived from an EMBL/GenBank/DDBJ whole genome shotgun (WGS) entry which is preliminary data.</text>
</comment>
<proteinExistence type="predicted"/>